<sequence length="395" mass="44467">MSAPRKYPEELRERAVREARSSGRPIAHVARDLGIHPEALRNWIRQAEADAGERTDRLTTQEKDELKRLRKENAELRRANDILKAASAFFRQGARPAPDEADAVITHLRDDFGVGPVCRELDLSESAYYARRKRPPSARSRRDTELAGHITRIHGASGGAYGVRRVHHQLRREGIDAARCTVERLMRTAGIEGVIRGQRRRTTVPESSAVRPPDLVERRFAADRPNRLWVADMTYVRTWSGWVYVAFVLDVYSRMVVGWQAASHMRTELVLDALEQALWARGIHGGSGLVHHSDRGSQYLSLRYSERLEQAGIARSVGSVADSYDNAMAEALNGTFKAELIECHGPRATREQVERALVAWVGWYNTERLHSALGYAPPAEYEQNHAQQDTAPEAA</sequence>
<dbReference type="NCBIfam" id="NF033516">
    <property type="entry name" value="transpos_IS3"/>
    <property type="match status" value="1"/>
</dbReference>
<evidence type="ECO:0000256" key="2">
    <source>
        <dbReference type="SAM" id="Coils"/>
    </source>
</evidence>
<dbReference type="EMBL" id="JBHSBH010000015">
    <property type="protein sequence ID" value="MFC3998880.1"/>
    <property type="molecule type" value="Genomic_DNA"/>
</dbReference>
<dbReference type="SUPFAM" id="SSF53098">
    <property type="entry name" value="Ribonuclease H-like"/>
    <property type="match status" value="1"/>
</dbReference>
<evidence type="ECO:0000259" key="4">
    <source>
        <dbReference type="PROSITE" id="PS50994"/>
    </source>
</evidence>
<keyword evidence="6" id="KW-1185">Reference proteome</keyword>
<gene>
    <name evidence="5" type="ORF">ACFOVU_23365</name>
</gene>
<name>A0ABV8FVY5_9ACTN</name>
<comment type="function">
    <text evidence="1">Involved in the transposition of the insertion sequence.</text>
</comment>
<dbReference type="InterPro" id="IPR001584">
    <property type="entry name" value="Integrase_cat-core"/>
</dbReference>
<reference evidence="6" key="1">
    <citation type="journal article" date="2019" name="Int. J. Syst. Evol. Microbiol.">
        <title>The Global Catalogue of Microorganisms (GCM) 10K type strain sequencing project: providing services to taxonomists for standard genome sequencing and annotation.</title>
        <authorList>
            <consortium name="The Broad Institute Genomics Platform"/>
            <consortium name="The Broad Institute Genome Sequencing Center for Infectious Disease"/>
            <person name="Wu L."/>
            <person name="Ma J."/>
        </authorList>
    </citation>
    <scope>NUCLEOTIDE SEQUENCE [LARGE SCALE GENOMIC DNA]</scope>
    <source>
        <strain evidence="6">TBRC 1826</strain>
    </source>
</reference>
<protein>
    <submittedName>
        <fullName evidence="5">IS3 family transposase</fullName>
    </submittedName>
</protein>
<evidence type="ECO:0000256" key="1">
    <source>
        <dbReference type="ARBA" id="ARBA00002286"/>
    </source>
</evidence>
<keyword evidence="2" id="KW-0175">Coiled coil</keyword>
<evidence type="ECO:0000256" key="3">
    <source>
        <dbReference type="SAM" id="MobiDB-lite"/>
    </source>
</evidence>
<dbReference type="Pfam" id="PF01527">
    <property type="entry name" value="HTH_Tnp_1"/>
    <property type="match status" value="1"/>
</dbReference>
<dbReference type="InterPro" id="IPR048020">
    <property type="entry name" value="Transpos_IS3"/>
</dbReference>
<dbReference type="InterPro" id="IPR050900">
    <property type="entry name" value="Transposase_IS3/IS150/IS904"/>
</dbReference>
<dbReference type="PROSITE" id="PS50994">
    <property type="entry name" value="INTEGRASE"/>
    <property type="match status" value="1"/>
</dbReference>
<dbReference type="PANTHER" id="PTHR46889:SF4">
    <property type="entry name" value="TRANSPOSASE INSO FOR INSERTION SEQUENCE ELEMENT IS911B-RELATED"/>
    <property type="match status" value="1"/>
</dbReference>
<dbReference type="Proteomes" id="UP001595847">
    <property type="component" value="Unassembled WGS sequence"/>
</dbReference>
<dbReference type="InterPro" id="IPR036397">
    <property type="entry name" value="RNaseH_sf"/>
</dbReference>
<dbReference type="InterPro" id="IPR012337">
    <property type="entry name" value="RNaseH-like_sf"/>
</dbReference>
<feature type="domain" description="Integrase catalytic" evidence="4">
    <location>
        <begin position="221"/>
        <end position="385"/>
    </location>
</feature>
<proteinExistence type="predicted"/>
<dbReference type="Pfam" id="PF00665">
    <property type="entry name" value="rve"/>
    <property type="match status" value="1"/>
</dbReference>
<comment type="caution">
    <text evidence="5">The sequence shown here is derived from an EMBL/GenBank/DDBJ whole genome shotgun (WGS) entry which is preliminary data.</text>
</comment>
<dbReference type="Gene3D" id="1.10.10.10">
    <property type="entry name" value="Winged helix-like DNA-binding domain superfamily/Winged helix DNA-binding domain"/>
    <property type="match status" value="1"/>
</dbReference>
<dbReference type="PANTHER" id="PTHR46889">
    <property type="entry name" value="TRANSPOSASE INSF FOR INSERTION SEQUENCE IS3B-RELATED"/>
    <property type="match status" value="1"/>
</dbReference>
<organism evidence="5 6">
    <name type="scientific">Nocardiopsis sediminis</name>
    <dbReference type="NCBI Taxonomy" id="1778267"/>
    <lineage>
        <taxon>Bacteria</taxon>
        <taxon>Bacillati</taxon>
        <taxon>Actinomycetota</taxon>
        <taxon>Actinomycetes</taxon>
        <taxon>Streptosporangiales</taxon>
        <taxon>Nocardiopsidaceae</taxon>
        <taxon>Nocardiopsis</taxon>
    </lineage>
</organism>
<dbReference type="Pfam" id="PF13276">
    <property type="entry name" value="HTH_21"/>
    <property type="match status" value="1"/>
</dbReference>
<dbReference type="InterPro" id="IPR009057">
    <property type="entry name" value="Homeodomain-like_sf"/>
</dbReference>
<dbReference type="InterPro" id="IPR036388">
    <property type="entry name" value="WH-like_DNA-bd_sf"/>
</dbReference>
<dbReference type="Gene3D" id="3.30.420.10">
    <property type="entry name" value="Ribonuclease H-like superfamily/Ribonuclease H"/>
    <property type="match status" value="1"/>
</dbReference>
<evidence type="ECO:0000313" key="6">
    <source>
        <dbReference type="Proteomes" id="UP001595847"/>
    </source>
</evidence>
<dbReference type="Pfam" id="PF13333">
    <property type="entry name" value="rve_2"/>
    <property type="match status" value="1"/>
</dbReference>
<dbReference type="InterPro" id="IPR002514">
    <property type="entry name" value="Transposase_8"/>
</dbReference>
<evidence type="ECO:0000313" key="5">
    <source>
        <dbReference type="EMBL" id="MFC3998880.1"/>
    </source>
</evidence>
<dbReference type="InterPro" id="IPR025948">
    <property type="entry name" value="HTH-like_dom"/>
</dbReference>
<dbReference type="RefSeq" id="WP_378537005.1">
    <property type="nucleotide sequence ID" value="NZ_JBHSBH010000015.1"/>
</dbReference>
<dbReference type="SUPFAM" id="SSF46689">
    <property type="entry name" value="Homeodomain-like"/>
    <property type="match status" value="1"/>
</dbReference>
<feature type="region of interest" description="Disordered" evidence="3">
    <location>
        <begin position="1"/>
        <end position="20"/>
    </location>
</feature>
<accession>A0ABV8FVY5</accession>
<feature type="coiled-coil region" evidence="2">
    <location>
        <begin position="59"/>
        <end position="86"/>
    </location>
</feature>